<sequence length="62" mass="7431">MSPEIPIELHEYIIDFLWDDLSTLRNCALVCRDWRPTCRYHLEAFIRVHDHAEIDALYSQIS</sequence>
<dbReference type="Gene3D" id="1.20.1280.50">
    <property type="match status" value="1"/>
</dbReference>
<gene>
    <name evidence="1" type="ORF">OBBRIDRAFT_694338</name>
</gene>
<organism evidence="1 2">
    <name type="scientific">Obba rivulosa</name>
    <dbReference type="NCBI Taxonomy" id="1052685"/>
    <lineage>
        <taxon>Eukaryota</taxon>
        <taxon>Fungi</taxon>
        <taxon>Dikarya</taxon>
        <taxon>Basidiomycota</taxon>
        <taxon>Agaricomycotina</taxon>
        <taxon>Agaricomycetes</taxon>
        <taxon>Polyporales</taxon>
        <taxon>Gelatoporiaceae</taxon>
        <taxon>Obba</taxon>
    </lineage>
</organism>
<dbReference type="Proteomes" id="UP000250043">
    <property type="component" value="Unassembled WGS sequence"/>
</dbReference>
<accession>A0A8E2AVW1</accession>
<dbReference type="SUPFAM" id="SSF81383">
    <property type="entry name" value="F-box domain"/>
    <property type="match status" value="1"/>
</dbReference>
<evidence type="ECO:0008006" key="3">
    <source>
        <dbReference type="Google" id="ProtNLM"/>
    </source>
</evidence>
<protein>
    <recommendedName>
        <fullName evidence="3">F-box domain-containing protein</fullName>
    </recommendedName>
</protein>
<keyword evidence="2" id="KW-1185">Reference proteome</keyword>
<reference evidence="1 2" key="1">
    <citation type="submission" date="2016-07" db="EMBL/GenBank/DDBJ databases">
        <title>Draft genome of the white-rot fungus Obba rivulosa 3A-2.</title>
        <authorList>
            <consortium name="DOE Joint Genome Institute"/>
            <person name="Miettinen O."/>
            <person name="Riley R."/>
            <person name="Acob R."/>
            <person name="Barry K."/>
            <person name="Cullen D."/>
            <person name="De Vries R."/>
            <person name="Hainaut M."/>
            <person name="Hatakka A."/>
            <person name="Henrissat B."/>
            <person name="Hilden K."/>
            <person name="Kuo R."/>
            <person name="Labutti K."/>
            <person name="Lipzen A."/>
            <person name="Makela M.R."/>
            <person name="Sandor L."/>
            <person name="Spatafora J.W."/>
            <person name="Grigoriev I.V."/>
            <person name="Hibbett D.S."/>
        </authorList>
    </citation>
    <scope>NUCLEOTIDE SEQUENCE [LARGE SCALE GENOMIC DNA]</scope>
    <source>
        <strain evidence="1 2">3A-2</strain>
    </source>
</reference>
<dbReference type="AlphaFoldDB" id="A0A8E2AVW1"/>
<dbReference type="OrthoDB" id="2835132at2759"/>
<feature type="non-terminal residue" evidence="1">
    <location>
        <position position="62"/>
    </location>
</feature>
<name>A0A8E2AVW1_9APHY</name>
<evidence type="ECO:0000313" key="2">
    <source>
        <dbReference type="Proteomes" id="UP000250043"/>
    </source>
</evidence>
<evidence type="ECO:0000313" key="1">
    <source>
        <dbReference type="EMBL" id="OCH89027.1"/>
    </source>
</evidence>
<dbReference type="EMBL" id="KV722437">
    <property type="protein sequence ID" value="OCH89027.1"/>
    <property type="molecule type" value="Genomic_DNA"/>
</dbReference>
<dbReference type="InterPro" id="IPR036047">
    <property type="entry name" value="F-box-like_dom_sf"/>
</dbReference>
<proteinExistence type="predicted"/>